<feature type="region of interest" description="Disordered" evidence="1">
    <location>
        <begin position="21"/>
        <end position="40"/>
    </location>
</feature>
<reference evidence="2" key="1">
    <citation type="submission" date="2022-03" db="EMBL/GenBank/DDBJ databases">
        <authorList>
            <person name="Martin H S."/>
        </authorList>
    </citation>
    <scope>NUCLEOTIDE SEQUENCE</scope>
</reference>
<feature type="non-terminal residue" evidence="2">
    <location>
        <position position="1"/>
    </location>
</feature>
<dbReference type="EMBL" id="OW152834">
    <property type="protein sequence ID" value="CAH2055773.1"/>
    <property type="molecule type" value="Genomic_DNA"/>
</dbReference>
<organism evidence="2 3">
    <name type="scientific">Iphiclides podalirius</name>
    <name type="common">scarce swallowtail</name>
    <dbReference type="NCBI Taxonomy" id="110791"/>
    <lineage>
        <taxon>Eukaryota</taxon>
        <taxon>Metazoa</taxon>
        <taxon>Ecdysozoa</taxon>
        <taxon>Arthropoda</taxon>
        <taxon>Hexapoda</taxon>
        <taxon>Insecta</taxon>
        <taxon>Pterygota</taxon>
        <taxon>Neoptera</taxon>
        <taxon>Endopterygota</taxon>
        <taxon>Lepidoptera</taxon>
        <taxon>Glossata</taxon>
        <taxon>Ditrysia</taxon>
        <taxon>Papilionoidea</taxon>
        <taxon>Papilionidae</taxon>
        <taxon>Papilioninae</taxon>
        <taxon>Iphiclides</taxon>
    </lineage>
</organism>
<proteinExistence type="predicted"/>
<evidence type="ECO:0000313" key="2">
    <source>
        <dbReference type="EMBL" id="CAH2055773.1"/>
    </source>
</evidence>
<dbReference type="Proteomes" id="UP000837857">
    <property type="component" value="Chromosome 22"/>
</dbReference>
<keyword evidence="3" id="KW-1185">Reference proteome</keyword>
<gene>
    <name evidence="2" type="ORF">IPOD504_LOCUS9090</name>
</gene>
<name>A0ABN8IFY0_9NEOP</name>
<accession>A0ABN8IFY0</accession>
<sequence>MGTERKIRLTQPIVNKPPSLAAEVNTGRRQRRARSQGQCHPGLARKFSEAGKIFGPRPDTPETIKASSDADTETCTTLCQLPPHARNRFATVTLSINRPEQNLLPILADESFAH</sequence>
<evidence type="ECO:0000313" key="3">
    <source>
        <dbReference type="Proteomes" id="UP000837857"/>
    </source>
</evidence>
<evidence type="ECO:0000256" key="1">
    <source>
        <dbReference type="SAM" id="MobiDB-lite"/>
    </source>
</evidence>
<protein>
    <submittedName>
        <fullName evidence="2">Uncharacterized protein</fullName>
    </submittedName>
</protein>